<dbReference type="AlphaFoldDB" id="A0A8J5WLV3"/>
<gene>
    <name evidence="1" type="ORF">GUJ93_ZPchr0011g27592</name>
</gene>
<reference evidence="1" key="2">
    <citation type="submission" date="2021-02" db="EMBL/GenBank/DDBJ databases">
        <authorList>
            <person name="Kimball J.A."/>
            <person name="Haas M.W."/>
            <person name="Macchietto M."/>
            <person name="Kono T."/>
            <person name="Duquette J."/>
            <person name="Shao M."/>
        </authorList>
    </citation>
    <scope>NUCLEOTIDE SEQUENCE</scope>
    <source>
        <tissue evidence="1">Fresh leaf tissue</tissue>
    </source>
</reference>
<organism evidence="1 2">
    <name type="scientific">Zizania palustris</name>
    <name type="common">Northern wild rice</name>
    <dbReference type="NCBI Taxonomy" id="103762"/>
    <lineage>
        <taxon>Eukaryota</taxon>
        <taxon>Viridiplantae</taxon>
        <taxon>Streptophyta</taxon>
        <taxon>Embryophyta</taxon>
        <taxon>Tracheophyta</taxon>
        <taxon>Spermatophyta</taxon>
        <taxon>Magnoliopsida</taxon>
        <taxon>Liliopsida</taxon>
        <taxon>Poales</taxon>
        <taxon>Poaceae</taxon>
        <taxon>BOP clade</taxon>
        <taxon>Oryzoideae</taxon>
        <taxon>Oryzeae</taxon>
        <taxon>Zizaniinae</taxon>
        <taxon>Zizania</taxon>
    </lineage>
</organism>
<keyword evidence="2" id="KW-1185">Reference proteome</keyword>
<sequence>MARNQSAEENRTVVLVCLRPDQGKMAGFIQTDLGSSSIYPLFTDYAAAEELKFYLEVPPSSFAEQSASEDIG</sequence>
<evidence type="ECO:0000313" key="2">
    <source>
        <dbReference type="Proteomes" id="UP000729402"/>
    </source>
</evidence>
<evidence type="ECO:0000313" key="1">
    <source>
        <dbReference type="EMBL" id="KAG8090949.1"/>
    </source>
</evidence>
<dbReference type="Proteomes" id="UP000729402">
    <property type="component" value="Unassembled WGS sequence"/>
</dbReference>
<proteinExistence type="predicted"/>
<comment type="caution">
    <text evidence="1">The sequence shown here is derived from an EMBL/GenBank/DDBJ whole genome shotgun (WGS) entry which is preliminary data.</text>
</comment>
<reference evidence="1" key="1">
    <citation type="journal article" date="2021" name="bioRxiv">
        <title>Whole Genome Assembly and Annotation of Northern Wild Rice, Zizania palustris L., Supports a Whole Genome Duplication in the Zizania Genus.</title>
        <authorList>
            <person name="Haas M."/>
            <person name="Kono T."/>
            <person name="Macchietto M."/>
            <person name="Millas R."/>
            <person name="McGilp L."/>
            <person name="Shao M."/>
            <person name="Duquette J."/>
            <person name="Hirsch C.N."/>
            <person name="Kimball J."/>
        </authorList>
    </citation>
    <scope>NUCLEOTIDE SEQUENCE</scope>
    <source>
        <tissue evidence="1">Fresh leaf tissue</tissue>
    </source>
</reference>
<dbReference type="EMBL" id="JAAALK010000081">
    <property type="protein sequence ID" value="KAG8090949.1"/>
    <property type="molecule type" value="Genomic_DNA"/>
</dbReference>
<protein>
    <submittedName>
        <fullName evidence="1">Uncharacterized protein</fullName>
    </submittedName>
</protein>
<name>A0A8J5WLV3_ZIZPA</name>
<accession>A0A8J5WLV3</accession>